<protein>
    <submittedName>
        <fullName evidence="5">Glycosyltransferase family 2 protein</fullName>
        <ecNumber evidence="5">2.4.-.-</ecNumber>
    </submittedName>
</protein>
<accession>A0ABD5VFZ1</accession>
<reference evidence="5 6" key="1">
    <citation type="journal article" date="2019" name="Int. J. Syst. Evol. Microbiol.">
        <title>The Global Catalogue of Microorganisms (GCM) 10K type strain sequencing project: providing services to taxonomists for standard genome sequencing and annotation.</title>
        <authorList>
            <consortium name="The Broad Institute Genomics Platform"/>
            <consortium name="The Broad Institute Genome Sequencing Center for Infectious Disease"/>
            <person name="Wu L."/>
            <person name="Ma J."/>
        </authorList>
    </citation>
    <scope>NUCLEOTIDE SEQUENCE [LARGE SCALE GENOMIC DNA]</scope>
    <source>
        <strain evidence="5 6">GX26</strain>
    </source>
</reference>
<proteinExistence type="inferred from homology"/>
<keyword evidence="3 5" id="KW-0808">Transferase</keyword>
<dbReference type="Gene3D" id="3.90.550.10">
    <property type="entry name" value="Spore Coat Polysaccharide Biosynthesis Protein SpsA, Chain A"/>
    <property type="match status" value="1"/>
</dbReference>
<dbReference type="GO" id="GO:0016757">
    <property type="term" value="F:glycosyltransferase activity"/>
    <property type="evidence" value="ECO:0007669"/>
    <property type="project" value="UniProtKB-KW"/>
</dbReference>
<dbReference type="EMBL" id="JBHSXN010000002">
    <property type="protein sequence ID" value="MFC6952856.1"/>
    <property type="molecule type" value="Genomic_DNA"/>
</dbReference>
<gene>
    <name evidence="5" type="ORF">ACFQGB_08265</name>
</gene>
<dbReference type="PANTHER" id="PTHR43179">
    <property type="entry name" value="RHAMNOSYLTRANSFERASE WBBL"/>
    <property type="match status" value="1"/>
</dbReference>
<feature type="domain" description="Glycosyltransferase 2-like" evidence="4">
    <location>
        <begin position="9"/>
        <end position="172"/>
    </location>
</feature>
<dbReference type="SUPFAM" id="SSF53448">
    <property type="entry name" value="Nucleotide-diphospho-sugar transferases"/>
    <property type="match status" value="1"/>
</dbReference>
<dbReference type="InterPro" id="IPR029044">
    <property type="entry name" value="Nucleotide-diphossugar_trans"/>
</dbReference>
<evidence type="ECO:0000313" key="6">
    <source>
        <dbReference type="Proteomes" id="UP001596395"/>
    </source>
</evidence>
<keyword evidence="2 5" id="KW-0328">Glycosyltransferase</keyword>
<dbReference type="AlphaFoldDB" id="A0ABD5VFZ1"/>
<comment type="similarity">
    <text evidence="1">Belongs to the glycosyltransferase 2 family.</text>
</comment>
<name>A0ABD5VFZ1_9EURY</name>
<organism evidence="5 6">
    <name type="scientific">Halorubellus litoreus</name>
    <dbReference type="NCBI Taxonomy" id="755308"/>
    <lineage>
        <taxon>Archaea</taxon>
        <taxon>Methanobacteriati</taxon>
        <taxon>Methanobacteriota</taxon>
        <taxon>Stenosarchaea group</taxon>
        <taxon>Halobacteria</taxon>
        <taxon>Halobacteriales</taxon>
        <taxon>Halorubellaceae</taxon>
        <taxon>Halorubellus</taxon>
    </lineage>
</organism>
<dbReference type="Proteomes" id="UP001596395">
    <property type="component" value="Unassembled WGS sequence"/>
</dbReference>
<dbReference type="EC" id="2.4.-.-" evidence="5"/>
<evidence type="ECO:0000256" key="3">
    <source>
        <dbReference type="ARBA" id="ARBA00022679"/>
    </source>
</evidence>
<keyword evidence="6" id="KW-1185">Reference proteome</keyword>
<evidence type="ECO:0000259" key="4">
    <source>
        <dbReference type="Pfam" id="PF00535"/>
    </source>
</evidence>
<dbReference type="Pfam" id="PF00535">
    <property type="entry name" value="Glycos_transf_2"/>
    <property type="match status" value="1"/>
</dbReference>
<dbReference type="RefSeq" id="WP_336349838.1">
    <property type="nucleotide sequence ID" value="NZ_JAZAQL010000002.1"/>
</dbReference>
<comment type="caution">
    <text evidence="5">The sequence shown here is derived from an EMBL/GenBank/DDBJ whole genome shotgun (WGS) entry which is preliminary data.</text>
</comment>
<dbReference type="PANTHER" id="PTHR43179:SF12">
    <property type="entry name" value="GALACTOFURANOSYLTRANSFERASE GLFT2"/>
    <property type="match status" value="1"/>
</dbReference>
<evidence type="ECO:0000256" key="1">
    <source>
        <dbReference type="ARBA" id="ARBA00006739"/>
    </source>
</evidence>
<evidence type="ECO:0000256" key="2">
    <source>
        <dbReference type="ARBA" id="ARBA00022676"/>
    </source>
</evidence>
<evidence type="ECO:0000313" key="5">
    <source>
        <dbReference type="EMBL" id="MFC6952856.1"/>
    </source>
</evidence>
<dbReference type="InterPro" id="IPR001173">
    <property type="entry name" value="Glyco_trans_2-like"/>
</dbReference>
<sequence>MAEYDKGLSIIILNYHSDEDTIELANSVSDLPYETIVVDSSSTINKEKFNNKSIQYFDLGENLGYAGGNNYGIQNSRADNNSILILNPDVRIENEDIRECFRFLKSESIGLLTPRIVDEKGQQRYDLNTYPLPTLRTLGLLPSFKSTINKFTPTDYVVGCAIFINDELIEDIGLMNEDFFMYHEEVEYSIRARKAGYDIGVYTEAKATHRESEKIHQHPYQAYYDTRNKIHMKRVIGKGSAILYVALLIPLLSKRLFRSLVFNRELIMPLILSIFDGVRGQKGKKEQYHNN</sequence>